<dbReference type="Pfam" id="PF09299">
    <property type="entry name" value="Mu-transpos_C"/>
    <property type="match status" value="1"/>
</dbReference>
<dbReference type="EMBL" id="BSPP01000005">
    <property type="protein sequence ID" value="GLS86653.1"/>
    <property type="molecule type" value="Genomic_DNA"/>
</dbReference>
<dbReference type="InterPro" id="IPR001584">
    <property type="entry name" value="Integrase_cat-core"/>
</dbReference>
<dbReference type="InterPro" id="IPR015378">
    <property type="entry name" value="Transposase-like_Mu_C"/>
</dbReference>
<dbReference type="InterPro" id="IPR003314">
    <property type="entry name" value="Mu-type_HTH"/>
</dbReference>
<dbReference type="GO" id="GO:0015074">
    <property type="term" value="P:DNA integration"/>
    <property type="evidence" value="ECO:0007669"/>
    <property type="project" value="InterPro"/>
</dbReference>
<dbReference type="Proteomes" id="UP001157355">
    <property type="component" value="Unassembled WGS sequence"/>
</dbReference>
<dbReference type="SUPFAM" id="SSF53098">
    <property type="entry name" value="Ribonuclease H-like"/>
    <property type="match status" value="1"/>
</dbReference>
<protein>
    <recommendedName>
        <fullName evidence="5">Transposase</fullName>
    </recommendedName>
</protein>
<evidence type="ECO:0008006" key="5">
    <source>
        <dbReference type="Google" id="ProtNLM"/>
    </source>
</evidence>
<dbReference type="InterPro" id="IPR036388">
    <property type="entry name" value="WH-like_DNA-bd_sf"/>
</dbReference>
<dbReference type="Gene3D" id="3.30.420.10">
    <property type="entry name" value="Ribonuclease H-like superfamily/Ribonuclease H"/>
    <property type="match status" value="1"/>
</dbReference>
<dbReference type="InterPro" id="IPR009004">
    <property type="entry name" value="Transposase_Mu_C"/>
</dbReference>
<dbReference type="RefSeq" id="WP_284324870.1">
    <property type="nucleotide sequence ID" value="NZ_BSPP01000005.1"/>
</dbReference>
<dbReference type="SUPFAM" id="SSF46955">
    <property type="entry name" value="Putative DNA-binding domain"/>
    <property type="match status" value="1"/>
</dbReference>
<dbReference type="AlphaFoldDB" id="A0AA37TSJ9"/>
<dbReference type="PROSITE" id="PS50994">
    <property type="entry name" value="INTEGRASE"/>
    <property type="match status" value="1"/>
</dbReference>
<evidence type="ECO:0000259" key="1">
    <source>
        <dbReference type="PROSITE" id="PS50994"/>
    </source>
</evidence>
<name>A0AA37TSJ9_9RHOB</name>
<keyword evidence="4" id="KW-1185">Reference proteome</keyword>
<dbReference type="InterPro" id="IPR012337">
    <property type="entry name" value="RNaseH-like_sf"/>
</dbReference>
<evidence type="ECO:0000313" key="3">
    <source>
        <dbReference type="EMBL" id="GLS86653.1"/>
    </source>
</evidence>
<feature type="domain" description="Integrase catalytic" evidence="1">
    <location>
        <begin position="283"/>
        <end position="456"/>
    </location>
</feature>
<dbReference type="SUPFAM" id="SSF50610">
    <property type="entry name" value="mu transposase, C-terminal domain"/>
    <property type="match status" value="1"/>
</dbReference>
<sequence>MTQVFFTARELAEVATKRGVTAFPQSERGVQVHAAREGWIDLPPNLCRKRKGLGGGREYHQSLLPFELQQALASRDMKVHRAAEVLQRQESDGRKLATLKTASLSARQRGVMEARSQVLLAIEAYQIPRGQSRASAVKDFGLAQAEFRHWLTDPEMFGLTEAVLTMANDRQKGDQSISIRTIQRWFAAREARGVAGLAPVVSKEADPVPPGFVDFLKHYAIGSKPHATEALAAYMDTNPAFPLTIDQVRHTLKVKLNDIEKNVGREGLLTLRSRMAYIQRTTEGLWPTTIYTADGKTFDAEIADPVSGNAIRPEITSVLDVATRKCVGIAISRKENVIAVVEALRRSCTSNGVCAIFYTDRGPGYKNKTVDGDVGGLMGRLSITKMHALPYNSQAKGIIERFNGTCWNPLARRLPTYIGETMDKQAGNAIHKLTRSEIKQFGRSNNLPTWEHFLAMCEQTVTEYNDAPHSGLPKIEDPITGKMRHMSPNECWASHVASGFEPVTIDADEEDDLFRPYEVRICRRALVEWNKNQYFHTDLEAWHSRKVWVGYDLHRADKVWVREFEEEDGQPGRLICVAEFSGNKERYIPHTYQREAEEKRVKGQLKRIGKKQQQIVEQLDDARLIDLGVAMPMPVITPEPELAEVVRPMNFPKPKAVPRAQHPDVELAFDVLADASKLTSGRRQLLLDLTAGRAGREFLRISGVDLAMLDDLLRSAA</sequence>
<dbReference type="Pfam" id="PF02316">
    <property type="entry name" value="HTH_Tnp_Mu_1"/>
    <property type="match status" value="1"/>
</dbReference>
<dbReference type="InterPro" id="IPR009061">
    <property type="entry name" value="DNA-bd_dom_put_sf"/>
</dbReference>
<dbReference type="InterPro" id="IPR036397">
    <property type="entry name" value="RNaseH_sf"/>
</dbReference>
<evidence type="ECO:0000259" key="2">
    <source>
        <dbReference type="PROSITE" id="PS51702"/>
    </source>
</evidence>
<gene>
    <name evidence="3" type="ORF">GCM10010873_16270</name>
</gene>
<organism evidence="3 4">
    <name type="scientific">Cypionkella aquatica</name>
    <dbReference type="NCBI Taxonomy" id="1756042"/>
    <lineage>
        <taxon>Bacteria</taxon>
        <taxon>Pseudomonadati</taxon>
        <taxon>Pseudomonadota</taxon>
        <taxon>Alphaproteobacteria</taxon>
        <taxon>Rhodobacterales</taxon>
        <taxon>Paracoccaceae</taxon>
        <taxon>Cypionkella</taxon>
    </lineage>
</organism>
<evidence type="ECO:0000313" key="4">
    <source>
        <dbReference type="Proteomes" id="UP001157355"/>
    </source>
</evidence>
<dbReference type="PROSITE" id="PS51702">
    <property type="entry name" value="HTH_MU"/>
    <property type="match status" value="1"/>
</dbReference>
<accession>A0AA37TSJ9</accession>
<reference evidence="3 4" key="1">
    <citation type="journal article" date="2014" name="Int. J. Syst. Evol. Microbiol.">
        <title>Complete genome sequence of Corynebacterium casei LMG S-19264T (=DSM 44701T), isolated from a smear-ripened cheese.</title>
        <authorList>
            <consortium name="US DOE Joint Genome Institute (JGI-PGF)"/>
            <person name="Walter F."/>
            <person name="Albersmeier A."/>
            <person name="Kalinowski J."/>
            <person name="Ruckert C."/>
        </authorList>
    </citation>
    <scope>NUCLEOTIDE SEQUENCE [LARGE SCALE GENOMIC DNA]</scope>
    <source>
        <strain evidence="3 4">NBRC 111766</strain>
    </source>
</reference>
<proteinExistence type="predicted"/>
<dbReference type="GO" id="GO:0003677">
    <property type="term" value="F:DNA binding"/>
    <property type="evidence" value="ECO:0007669"/>
    <property type="project" value="InterPro"/>
</dbReference>
<dbReference type="Gene3D" id="1.10.10.10">
    <property type="entry name" value="Winged helix-like DNA-binding domain superfamily/Winged helix DNA-binding domain"/>
    <property type="match status" value="1"/>
</dbReference>
<feature type="domain" description="HTH Mu-type" evidence="2">
    <location>
        <begin position="8"/>
        <end position="80"/>
    </location>
</feature>
<comment type="caution">
    <text evidence="3">The sequence shown here is derived from an EMBL/GenBank/DDBJ whole genome shotgun (WGS) entry which is preliminary data.</text>
</comment>